<dbReference type="Proteomes" id="UP001570417">
    <property type="component" value="Unassembled WGS sequence"/>
</dbReference>
<organism evidence="5 6">
    <name type="scientific">Vibrio gallaecicus</name>
    <dbReference type="NCBI Taxonomy" id="552386"/>
    <lineage>
        <taxon>Bacteria</taxon>
        <taxon>Pseudomonadati</taxon>
        <taxon>Pseudomonadota</taxon>
        <taxon>Gammaproteobacteria</taxon>
        <taxon>Vibrionales</taxon>
        <taxon>Vibrionaceae</taxon>
        <taxon>Vibrio</taxon>
    </lineage>
</organism>
<dbReference type="Gene3D" id="1.10.10.60">
    <property type="entry name" value="Homeodomain-like"/>
    <property type="match status" value="1"/>
</dbReference>
<feature type="domain" description="HTH araC/xylS-type" evidence="4">
    <location>
        <begin position="230"/>
        <end position="331"/>
    </location>
</feature>
<name>A0ABV4N9B3_9VIBR</name>
<proteinExistence type="predicted"/>
<dbReference type="EMBL" id="JBFRUW010000018">
    <property type="protein sequence ID" value="MFA0567973.1"/>
    <property type="molecule type" value="Genomic_DNA"/>
</dbReference>
<keyword evidence="6" id="KW-1185">Reference proteome</keyword>
<evidence type="ECO:0000313" key="5">
    <source>
        <dbReference type="EMBL" id="MFA0567973.1"/>
    </source>
</evidence>
<keyword evidence="1" id="KW-0805">Transcription regulation</keyword>
<evidence type="ECO:0000256" key="2">
    <source>
        <dbReference type="ARBA" id="ARBA00023125"/>
    </source>
</evidence>
<reference evidence="5 6" key="1">
    <citation type="journal article" date="2024" name="ISME J.">
        <title>Tailless and filamentous prophages are predominant in marine Vibrio.</title>
        <authorList>
            <person name="Steensen K."/>
            <person name="Seneca J."/>
            <person name="Bartlau N."/>
            <person name="Yu X.A."/>
            <person name="Hussain F.A."/>
            <person name="Polz M.F."/>
        </authorList>
    </citation>
    <scope>NUCLEOTIDE SEQUENCE [LARGE SCALE GENOMIC DNA]</scope>
    <source>
        <strain evidence="5 6">10N.222.51.A1</strain>
    </source>
</reference>
<dbReference type="PROSITE" id="PS01124">
    <property type="entry name" value="HTH_ARAC_FAMILY_2"/>
    <property type="match status" value="1"/>
</dbReference>
<comment type="caution">
    <text evidence="5">The sequence shown here is derived from an EMBL/GenBank/DDBJ whole genome shotgun (WGS) entry which is preliminary data.</text>
</comment>
<sequence length="336" mass="38647">MKNNIHFLRTLGIYGIYQHALTHYPLLTSKLGIPESVFKNPMNLIPVSEVSQWYVNLAKETQDPDIILKFAPLVDIERIGPLSHWFFSGHDLASTIRRVNMGLHCLQSGAYLSGAQVGPLIKWSYDNPSYSDKGKVHDSIRVVIFMMKILRRYLGDNFSPARVLVAGRRENSKLYVDYFGCNVEWGQPRTEIWLKADLRLSTNQYPSPIKGKLAMNFSDLDDYLNMPDPNDEYKVIYEAINYSRHFGLPTLAKVSSLLNLSEQQFQRRLHKLGVNFSTVMGYVLSNTAVELLRHLVPLDEVSNRLGYTNIASFNRMFKKHRGLTPKQYIERFRLNG</sequence>
<dbReference type="InterPro" id="IPR009057">
    <property type="entry name" value="Homeodomain-like_sf"/>
</dbReference>
<keyword evidence="3" id="KW-0804">Transcription</keyword>
<evidence type="ECO:0000259" key="4">
    <source>
        <dbReference type="PROSITE" id="PS01124"/>
    </source>
</evidence>
<dbReference type="SMART" id="SM00342">
    <property type="entry name" value="HTH_ARAC"/>
    <property type="match status" value="1"/>
</dbReference>
<evidence type="ECO:0000256" key="3">
    <source>
        <dbReference type="ARBA" id="ARBA00023163"/>
    </source>
</evidence>
<accession>A0ABV4N9B3</accession>
<dbReference type="InterPro" id="IPR018060">
    <property type="entry name" value="HTH_AraC"/>
</dbReference>
<gene>
    <name evidence="5" type="ORF">AB4566_06765</name>
</gene>
<dbReference type="Pfam" id="PF12625">
    <property type="entry name" value="Arabinose_bd"/>
    <property type="match status" value="1"/>
</dbReference>
<dbReference type="Pfam" id="PF12833">
    <property type="entry name" value="HTH_18"/>
    <property type="match status" value="1"/>
</dbReference>
<evidence type="ECO:0000313" key="6">
    <source>
        <dbReference type="Proteomes" id="UP001570417"/>
    </source>
</evidence>
<dbReference type="InterPro" id="IPR032687">
    <property type="entry name" value="AraC-type_N"/>
</dbReference>
<dbReference type="PANTHER" id="PTHR47894">
    <property type="entry name" value="HTH-TYPE TRANSCRIPTIONAL REGULATOR GADX"/>
    <property type="match status" value="1"/>
</dbReference>
<dbReference type="PANTHER" id="PTHR47894:SF4">
    <property type="entry name" value="HTH-TYPE TRANSCRIPTIONAL REGULATOR GADX"/>
    <property type="match status" value="1"/>
</dbReference>
<dbReference type="SUPFAM" id="SSF46689">
    <property type="entry name" value="Homeodomain-like"/>
    <property type="match status" value="1"/>
</dbReference>
<evidence type="ECO:0000256" key="1">
    <source>
        <dbReference type="ARBA" id="ARBA00023015"/>
    </source>
</evidence>
<dbReference type="RefSeq" id="WP_372265483.1">
    <property type="nucleotide sequence ID" value="NZ_JBFRUW010000018.1"/>
</dbReference>
<keyword evidence="2" id="KW-0238">DNA-binding</keyword>
<protein>
    <submittedName>
        <fullName evidence="5">AraC family transcriptional regulator ligand-binding domain-containing protein</fullName>
    </submittedName>
</protein>